<dbReference type="AlphaFoldDB" id="Q10PV3"/>
<dbReference type="ExpressionAtlas" id="Q10PV3">
    <property type="expression patterns" value="baseline and differential"/>
</dbReference>
<reference evidence="2 3" key="5">
    <citation type="journal article" date="2013" name="Rice">
        <title>Improvement of the Oryza sativa Nipponbare reference genome using next generation sequence and optical map data.</title>
        <authorList>
            <person name="Kawahara Y."/>
            <person name="de la Bastide M."/>
            <person name="Hamilton J.P."/>
            <person name="Kanamori H."/>
            <person name="McCombie W.R."/>
            <person name="Ouyang S."/>
            <person name="Schwartz D.C."/>
            <person name="Tanaka T."/>
            <person name="Wu J."/>
            <person name="Zhou S."/>
            <person name="Childs K.L."/>
            <person name="Davidson R.M."/>
            <person name="Lin H."/>
            <person name="Quesada-Ocampo L."/>
            <person name="Vaillancourt B."/>
            <person name="Sakai H."/>
            <person name="Lee S.S."/>
            <person name="Kim J."/>
            <person name="Numa H."/>
            <person name="Itoh T."/>
            <person name="Buell C.R."/>
            <person name="Matsumoto T."/>
        </authorList>
    </citation>
    <scope>NUCLEOTIDE SEQUENCE [LARGE SCALE GENOMIC DNA]</scope>
    <source>
        <strain evidence="3">cv. Nipponbare</strain>
    </source>
</reference>
<reference evidence="1" key="1">
    <citation type="journal article" date="2005" name="Genome Res.">
        <title>Sequence, annotation, and analysis of synteny between rice chromosome 3 and diverged grass species.</title>
        <authorList>
            <consortium name="Rice Chromosome 3 Sequencing Consortium"/>
            <person name="Buell C.R."/>
            <person name="Yuan Q."/>
            <person name="Ouyang S."/>
            <person name="Liu J."/>
            <person name="Zhu W."/>
            <person name="Wang A."/>
            <person name="Maiti R."/>
            <person name="Haas B."/>
            <person name="Wortman J."/>
            <person name="Pertea M."/>
            <person name="Jones K.M."/>
            <person name="Kim M."/>
            <person name="Overton L."/>
            <person name="Tsitrin T."/>
            <person name="Fadrosh D."/>
            <person name="Bera J."/>
            <person name="Weaver B."/>
            <person name="Jin S."/>
            <person name="Johri S."/>
            <person name="Reardon M."/>
            <person name="Webb K."/>
            <person name="Hill J."/>
            <person name="Moffat K."/>
            <person name="Tallon L."/>
            <person name="Van Aken S."/>
            <person name="Lewis M."/>
            <person name="Utterback T."/>
            <person name="Feldblyum T."/>
            <person name="Zismann V."/>
            <person name="Iobst S."/>
            <person name="Hsiao J."/>
            <person name="de Vazeille A.R."/>
            <person name="Salzberg S.L."/>
            <person name="White O."/>
            <person name="Fraser C."/>
            <person name="Yu Y."/>
            <person name="Kim H."/>
            <person name="Rambo T."/>
            <person name="Currie J."/>
            <person name="Collura K."/>
            <person name="Kernodle-Thompson S."/>
            <person name="Wei F."/>
            <person name="Kudrna K."/>
            <person name="Ammiraju J.S."/>
            <person name="Luo M."/>
            <person name="Goicoechea J.L."/>
            <person name="Wing R.A."/>
            <person name="Henry D."/>
            <person name="Oates R."/>
            <person name="Palmer M."/>
            <person name="Pries G."/>
            <person name="Saski C."/>
            <person name="Simmons J."/>
            <person name="Soderlund C."/>
            <person name="Nelson W."/>
            <person name="de la Bastide M."/>
            <person name="Spiegel L."/>
            <person name="Nascimento L."/>
            <person name="Huang E."/>
            <person name="Preston R."/>
            <person name="Zutavern T."/>
            <person name="Palmer L."/>
            <person name="O'Shaughnessy A."/>
            <person name="Dike S."/>
            <person name="McCombie W.R."/>
            <person name="Minx P."/>
            <person name="Cordum H."/>
            <person name="Wilson R."/>
            <person name="Jin W."/>
            <person name="Lee H.R."/>
            <person name="Jiang J."/>
            <person name="Jackson S."/>
        </authorList>
    </citation>
    <scope>NUCLEOTIDE SEQUENCE [LARGE SCALE GENOMIC DNA]</scope>
</reference>
<evidence type="ECO:0000313" key="2">
    <source>
        <dbReference type="EMBL" id="BAS83013.1"/>
    </source>
</evidence>
<dbReference type="PaxDb" id="39947-Q10PV3"/>
<accession>Q10PV3</accession>
<reference evidence="3" key="2">
    <citation type="journal article" date="2005" name="Nature">
        <title>The map-based sequence of the rice genome.</title>
        <authorList>
            <consortium name="International rice genome sequencing project (IRGSP)"/>
            <person name="Matsumoto T."/>
            <person name="Wu J."/>
            <person name="Kanamori H."/>
            <person name="Katayose Y."/>
            <person name="Fujisawa M."/>
            <person name="Namiki N."/>
            <person name="Mizuno H."/>
            <person name="Yamamoto K."/>
            <person name="Antonio B.A."/>
            <person name="Baba T."/>
            <person name="Sakata K."/>
            <person name="Nagamura Y."/>
            <person name="Aoki H."/>
            <person name="Arikawa K."/>
            <person name="Arita K."/>
            <person name="Bito T."/>
            <person name="Chiden Y."/>
            <person name="Fujitsuka N."/>
            <person name="Fukunaka R."/>
            <person name="Hamada M."/>
            <person name="Harada C."/>
            <person name="Hayashi A."/>
            <person name="Hijishita S."/>
            <person name="Honda M."/>
            <person name="Hosokawa S."/>
            <person name="Ichikawa Y."/>
            <person name="Idonuma A."/>
            <person name="Iijima M."/>
            <person name="Ikeda M."/>
            <person name="Ikeno M."/>
            <person name="Ito K."/>
            <person name="Ito S."/>
            <person name="Ito T."/>
            <person name="Ito Y."/>
            <person name="Ito Y."/>
            <person name="Iwabuchi A."/>
            <person name="Kamiya K."/>
            <person name="Karasawa W."/>
            <person name="Kurita K."/>
            <person name="Katagiri S."/>
            <person name="Kikuta A."/>
            <person name="Kobayashi H."/>
            <person name="Kobayashi N."/>
            <person name="Machita K."/>
            <person name="Maehara T."/>
            <person name="Masukawa M."/>
            <person name="Mizubayashi T."/>
            <person name="Mukai Y."/>
            <person name="Nagasaki H."/>
            <person name="Nagata Y."/>
            <person name="Naito S."/>
            <person name="Nakashima M."/>
            <person name="Nakama Y."/>
            <person name="Nakamichi Y."/>
            <person name="Nakamura M."/>
            <person name="Meguro A."/>
            <person name="Negishi M."/>
            <person name="Ohta I."/>
            <person name="Ohta T."/>
            <person name="Okamoto M."/>
            <person name="Ono N."/>
            <person name="Saji S."/>
            <person name="Sakaguchi M."/>
            <person name="Sakai K."/>
            <person name="Shibata M."/>
            <person name="Shimokawa T."/>
            <person name="Song J."/>
            <person name="Takazaki Y."/>
            <person name="Terasawa K."/>
            <person name="Tsugane M."/>
            <person name="Tsuji K."/>
            <person name="Ueda S."/>
            <person name="Waki K."/>
            <person name="Yamagata H."/>
            <person name="Yamamoto M."/>
            <person name="Yamamoto S."/>
            <person name="Yamane H."/>
            <person name="Yoshiki S."/>
            <person name="Yoshihara R."/>
            <person name="Yukawa K."/>
            <person name="Zhong H."/>
            <person name="Yano M."/>
            <person name="Yuan Q."/>
            <person name="Ouyang S."/>
            <person name="Liu J."/>
            <person name="Jones K.M."/>
            <person name="Gansberger K."/>
            <person name="Moffat K."/>
            <person name="Hill J."/>
            <person name="Bera J."/>
            <person name="Fadrosh D."/>
            <person name="Jin S."/>
            <person name="Johri S."/>
            <person name="Kim M."/>
            <person name="Overton L."/>
            <person name="Reardon M."/>
            <person name="Tsitrin T."/>
            <person name="Vuong H."/>
            <person name="Weaver B."/>
            <person name="Ciecko A."/>
            <person name="Tallon L."/>
            <person name="Jackson J."/>
            <person name="Pai G."/>
            <person name="Aken S.V."/>
            <person name="Utterback T."/>
            <person name="Reidmuller S."/>
            <person name="Feldblyum T."/>
            <person name="Hsiao J."/>
            <person name="Zismann V."/>
            <person name="Iobst S."/>
            <person name="de Vazeille A.R."/>
            <person name="Buell C.R."/>
            <person name="Ying K."/>
            <person name="Li Y."/>
            <person name="Lu T."/>
            <person name="Huang Y."/>
            <person name="Zhao Q."/>
            <person name="Feng Q."/>
            <person name="Zhang L."/>
            <person name="Zhu J."/>
            <person name="Weng Q."/>
            <person name="Mu J."/>
            <person name="Lu Y."/>
            <person name="Fan D."/>
            <person name="Liu Y."/>
            <person name="Guan J."/>
            <person name="Zhang Y."/>
            <person name="Yu S."/>
            <person name="Liu X."/>
            <person name="Zhang Y."/>
            <person name="Hong G."/>
            <person name="Han B."/>
            <person name="Choisne N."/>
            <person name="Demange N."/>
            <person name="Orjeda G."/>
            <person name="Samain S."/>
            <person name="Cattolico L."/>
            <person name="Pelletier E."/>
            <person name="Couloux A."/>
            <person name="Segurens B."/>
            <person name="Wincker P."/>
            <person name="D'Hont A."/>
            <person name="Scarpelli C."/>
            <person name="Weissenbach J."/>
            <person name="Salanoubat M."/>
            <person name="Quetier F."/>
            <person name="Yu Y."/>
            <person name="Kim H.R."/>
            <person name="Rambo T."/>
            <person name="Currie J."/>
            <person name="Collura K."/>
            <person name="Luo M."/>
            <person name="Yang T."/>
            <person name="Ammiraju J.S.S."/>
            <person name="Engler F."/>
            <person name="Soderlund C."/>
            <person name="Wing R.A."/>
            <person name="Palmer L.E."/>
            <person name="de la Bastide M."/>
            <person name="Spiegel L."/>
            <person name="Nascimento L."/>
            <person name="Zutavern T."/>
            <person name="O'Shaughnessy A."/>
            <person name="Dike S."/>
            <person name="Dedhia N."/>
            <person name="Preston R."/>
            <person name="Balija V."/>
            <person name="McCombie W.R."/>
            <person name="Chow T."/>
            <person name="Chen H."/>
            <person name="Chung M."/>
            <person name="Chen C."/>
            <person name="Shaw J."/>
            <person name="Wu H."/>
            <person name="Hsiao K."/>
            <person name="Chao Y."/>
            <person name="Chu M."/>
            <person name="Cheng C."/>
            <person name="Hour A."/>
            <person name="Lee P."/>
            <person name="Lin S."/>
            <person name="Lin Y."/>
            <person name="Liou J."/>
            <person name="Liu S."/>
            <person name="Hsing Y."/>
            <person name="Raghuvanshi S."/>
            <person name="Mohanty A."/>
            <person name="Bharti A.K."/>
            <person name="Gaur A."/>
            <person name="Gupta V."/>
            <person name="Kumar D."/>
            <person name="Ravi V."/>
            <person name="Vij S."/>
            <person name="Kapur A."/>
            <person name="Khurana P."/>
            <person name="Khurana P."/>
            <person name="Khurana J.P."/>
            <person name="Tyagi A.K."/>
            <person name="Gaikwad K."/>
            <person name="Singh A."/>
            <person name="Dalal V."/>
            <person name="Srivastava S."/>
            <person name="Dixit A."/>
            <person name="Pal A.K."/>
            <person name="Ghazi I.A."/>
            <person name="Yadav M."/>
            <person name="Pandit A."/>
            <person name="Bhargava A."/>
            <person name="Sureshbabu K."/>
            <person name="Batra K."/>
            <person name="Sharma T.R."/>
            <person name="Mohapatra T."/>
            <person name="Singh N.K."/>
            <person name="Messing J."/>
            <person name="Nelson A.B."/>
            <person name="Fuks G."/>
            <person name="Kavchok S."/>
            <person name="Keizer G."/>
            <person name="Linton E."/>
            <person name="Llaca V."/>
            <person name="Song R."/>
            <person name="Tanyolac B."/>
            <person name="Young S."/>
            <person name="Ho-Il K."/>
            <person name="Hahn J.H."/>
            <person name="Sangsakoo G."/>
            <person name="Vanavichit A."/>
            <person name="de Mattos Luiz.A.T."/>
            <person name="Zimmer P.D."/>
            <person name="Malone G."/>
            <person name="Dellagostin O."/>
            <person name="de Oliveira A.C."/>
            <person name="Bevan M."/>
            <person name="Bancroft I."/>
            <person name="Minx P."/>
            <person name="Cordum H."/>
            <person name="Wilson R."/>
            <person name="Cheng Z."/>
            <person name="Jin W."/>
            <person name="Jiang J."/>
            <person name="Leong S.A."/>
            <person name="Iwama H."/>
            <person name="Gojobori T."/>
            <person name="Itoh T."/>
            <person name="Niimura Y."/>
            <person name="Fujii Y."/>
            <person name="Habara T."/>
            <person name="Sakai H."/>
            <person name="Sato Y."/>
            <person name="Wilson G."/>
            <person name="Kumar K."/>
            <person name="McCouch S."/>
            <person name="Juretic N."/>
            <person name="Hoen D."/>
            <person name="Wright S."/>
            <person name="Bruskiewich R."/>
            <person name="Bureau T."/>
            <person name="Miyao A."/>
            <person name="Hirochika H."/>
            <person name="Nishikawa T."/>
            <person name="Kadowaki K."/>
            <person name="Sugiura M."/>
            <person name="Burr B."/>
            <person name="Sasaki T."/>
        </authorList>
    </citation>
    <scope>NUCLEOTIDE SEQUENCE [LARGE SCALE GENOMIC DNA]</scope>
    <source>
        <strain evidence="3">cv. Nipponbare</strain>
    </source>
</reference>
<dbReference type="Gramene" id="Os03t0220300-03">
    <property type="protein sequence ID" value="Os03t0220300-03"/>
    <property type="gene ID" value="Os03g0220300"/>
</dbReference>
<keyword evidence="3" id="KW-1185">Reference proteome</keyword>
<organism evidence="1">
    <name type="scientific">Oryza sativa subsp. japonica</name>
    <name type="common">Rice</name>
    <dbReference type="NCBI Taxonomy" id="39947"/>
    <lineage>
        <taxon>Eukaryota</taxon>
        <taxon>Viridiplantae</taxon>
        <taxon>Streptophyta</taxon>
        <taxon>Embryophyta</taxon>
        <taxon>Tracheophyta</taxon>
        <taxon>Spermatophyta</taxon>
        <taxon>Magnoliopsida</taxon>
        <taxon>Liliopsida</taxon>
        <taxon>Poales</taxon>
        <taxon>Poaceae</taxon>
        <taxon>BOP clade</taxon>
        <taxon>Oryzoideae</taxon>
        <taxon>Oryzeae</taxon>
        <taxon>Oryzinae</taxon>
        <taxon>Oryza</taxon>
        <taxon>Oryza sativa</taxon>
    </lineage>
</organism>
<dbReference type="EMBL" id="DP000009">
    <property type="protein sequence ID" value="ABF94688.1"/>
    <property type="molecule type" value="Genomic_DNA"/>
</dbReference>
<reference evidence="2" key="6">
    <citation type="submission" date="2015-10" db="EMBL/GenBank/DDBJ databases">
        <authorList>
            <person name="Sakai H."/>
            <person name="Kawahara Y."/>
            <person name="Matsumoto T."/>
            <person name="Buell C.R."/>
            <person name="Itoh T."/>
        </authorList>
    </citation>
    <scope>NUCLEOTIDE SEQUENCE</scope>
</reference>
<evidence type="ECO:0000313" key="3">
    <source>
        <dbReference type="Proteomes" id="UP000059680"/>
    </source>
</evidence>
<evidence type="ECO:0000313" key="1">
    <source>
        <dbReference type="EMBL" id="ABF94688.1"/>
    </source>
</evidence>
<reference evidence="2" key="4">
    <citation type="journal article" date="2013" name="Plant Cell Physiol.">
        <title>Rice Annotation Project Database (RAP-DB): an integrative and interactive database for rice genomics.</title>
        <authorList>
            <person name="Sakai H."/>
            <person name="Lee S.S."/>
            <person name="Tanaka T."/>
            <person name="Numa H."/>
            <person name="Kim J."/>
            <person name="Kawahara Y."/>
            <person name="Wakimoto H."/>
            <person name="Yang C.C."/>
            <person name="Iwamoto M."/>
            <person name="Abe T."/>
            <person name="Yamada Y."/>
            <person name="Muto A."/>
            <person name="Inokuchi H."/>
            <person name="Ikemura T."/>
            <person name="Matsumoto T."/>
            <person name="Sasaki T."/>
            <person name="Itoh T."/>
        </authorList>
    </citation>
    <scope>NUCLEOTIDE SEQUENCE</scope>
</reference>
<gene>
    <name evidence="1" type="ordered locus">LOC_Os03g12050</name>
    <name evidence="2" type="ordered locus">Os03g0220300</name>
    <name evidence="2" type="ORF">OSNPB_030220300</name>
</gene>
<sequence>MMCAKSAEADDLGIRQIKLLRNQRCAHNFGIASPMRVGRHGGFLQLPHPSPLHVPPDLSLPSLWRGNSHGRSCLDVKNYLVDLEKKKSQFMCMLFVFRLLHFF</sequence>
<reference evidence="1" key="3">
    <citation type="submission" date="2006-06" db="EMBL/GenBank/DDBJ databases">
        <authorList>
            <person name="Buell R."/>
            <person name="Wing R.A."/>
            <person name="McCombie W.A."/>
            <person name="Ouyang S."/>
        </authorList>
    </citation>
    <scope>NUCLEOTIDE SEQUENCE</scope>
</reference>
<dbReference type="InParanoid" id="Q10PV3"/>
<dbReference type="EMBL" id="AP014959">
    <property type="protein sequence ID" value="BAS83013.1"/>
    <property type="molecule type" value="Genomic_DNA"/>
</dbReference>
<proteinExistence type="predicted"/>
<dbReference type="Proteomes" id="UP000059680">
    <property type="component" value="Chromosome 3"/>
</dbReference>
<name>Q10PV3_ORYSJ</name>
<protein>
    <submittedName>
        <fullName evidence="1">Expressed protein</fullName>
    </submittedName>
    <submittedName>
        <fullName evidence="2">Os03g0220300 protein</fullName>
    </submittedName>
</protein>